<dbReference type="EMBL" id="CP000473">
    <property type="protein sequence ID" value="ABJ85871.1"/>
    <property type="molecule type" value="Genomic_DNA"/>
</dbReference>
<dbReference type="STRING" id="234267.Acid_4912"/>
<evidence type="ECO:0000313" key="1">
    <source>
        <dbReference type="EMBL" id="ABJ85871.1"/>
    </source>
</evidence>
<dbReference type="InParanoid" id="Q01WU4"/>
<dbReference type="Pfam" id="PF12543">
    <property type="entry name" value="DUF3738"/>
    <property type="match status" value="1"/>
</dbReference>
<dbReference type="HOGENOM" id="CLU_079080_0_0_0"/>
<sequence length="289" mass="31323" precursor="true">MRALSFFLASLIPVAFGQTPPARLEFEVASVKPSTAPVMGSSVNIGVKINGAQMHISSLSLKDYIRIAYRVKDYQVSGPDWLAGERFEIDAKLPDGATREQVPDMLQSLLTDRFGLKLHRGSKDFPVYALVVASGGLKMKELPHDPADDAAAPVDVVASGGPTGVSMNFGRGSSLNFGDNKFEARKMDMLRLADSLARYMDRPIVDMTGLTGKYDFTLPLTAEDYRALLIRSAIGAGVSLPPEALRLLDGASDESLHNALRTIGLKLEPRKAPLEVLLIDQVKKVPTEN</sequence>
<gene>
    <name evidence="1" type="ordered locus">Acid_4912</name>
</gene>
<dbReference type="KEGG" id="sus:Acid_4912"/>
<name>Q01WU4_SOLUE</name>
<organism evidence="1">
    <name type="scientific">Solibacter usitatus (strain Ellin6076)</name>
    <dbReference type="NCBI Taxonomy" id="234267"/>
    <lineage>
        <taxon>Bacteria</taxon>
        <taxon>Pseudomonadati</taxon>
        <taxon>Acidobacteriota</taxon>
        <taxon>Terriglobia</taxon>
        <taxon>Bryobacterales</taxon>
        <taxon>Solibacteraceae</taxon>
        <taxon>Candidatus Solibacter</taxon>
    </lineage>
</organism>
<dbReference type="InterPro" id="IPR017801">
    <property type="entry name" value="DUF3738"/>
</dbReference>
<dbReference type="OrthoDB" id="106463at2"/>
<dbReference type="NCBIfam" id="TIGR03435">
    <property type="entry name" value="Soli_TIGR03435"/>
    <property type="match status" value="1"/>
</dbReference>
<dbReference type="eggNOG" id="COG4219">
    <property type="taxonomic scope" value="Bacteria"/>
</dbReference>
<evidence type="ECO:0008006" key="2">
    <source>
        <dbReference type="Google" id="ProtNLM"/>
    </source>
</evidence>
<protein>
    <recommendedName>
        <fullName evidence="2">Soil-associated protein, TIGR03435 family</fullName>
    </recommendedName>
</protein>
<proteinExistence type="predicted"/>
<reference evidence="1" key="1">
    <citation type="submission" date="2006-10" db="EMBL/GenBank/DDBJ databases">
        <title>Complete sequence of Solibacter usitatus Ellin6076.</title>
        <authorList>
            <consortium name="US DOE Joint Genome Institute"/>
            <person name="Copeland A."/>
            <person name="Lucas S."/>
            <person name="Lapidus A."/>
            <person name="Barry K."/>
            <person name="Detter J.C."/>
            <person name="Glavina del Rio T."/>
            <person name="Hammon N."/>
            <person name="Israni S."/>
            <person name="Dalin E."/>
            <person name="Tice H."/>
            <person name="Pitluck S."/>
            <person name="Thompson L.S."/>
            <person name="Brettin T."/>
            <person name="Bruce D."/>
            <person name="Han C."/>
            <person name="Tapia R."/>
            <person name="Gilna P."/>
            <person name="Schmutz J."/>
            <person name="Larimer F."/>
            <person name="Land M."/>
            <person name="Hauser L."/>
            <person name="Kyrpides N."/>
            <person name="Mikhailova N."/>
            <person name="Janssen P.H."/>
            <person name="Kuske C.R."/>
            <person name="Richardson P."/>
        </authorList>
    </citation>
    <scope>NUCLEOTIDE SEQUENCE</scope>
    <source>
        <strain evidence="1">Ellin6076</strain>
    </source>
</reference>
<dbReference type="AlphaFoldDB" id="Q01WU4"/>
<accession>Q01WU4</accession>